<feature type="region of interest" description="Disordered" evidence="6">
    <location>
        <begin position="469"/>
        <end position="575"/>
    </location>
</feature>
<keyword evidence="4" id="KW-0539">Nucleus</keyword>
<evidence type="ECO:0000256" key="1">
    <source>
        <dbReference type="ARBA" id="ARBA00004123"/>
    </source>
</evidence>
<dbReference type="EMBL" id="KB706884">
    <property type="protein sequence ID" value="EMR65362.1"/>
    <property type="molecule type" value="Genomic_DNA"/>
</dbReference>
<evidence type="ECO:0000256" key="2">
    <source>
        <dbReference type="ARBA" id="ARBA00022763"/>
    </source>
</evidence>
<evidence type="ECO:0000313" key="9">
    <source>
        <dbReference type="Proteomes" id="UP000012174"/>
    </source>
</evidence>
<dbReference type="OrthoDB" id="552194at2759"/>
<dbReference type="SMART" id="SM00240">
    <property type="entry name" value="FHA"/>
    <property type="match status" value="1"/>
</dbReference>
<feature type="region of interest" description="Disordered" evidence="6">
    <location>
        <begin position="597"/>
        <end position="619"/>
    </location>
</feature>
<keyword evidence="2" id="KW-0227">DNA damage</keyword>
<feature type="compositionally biased region" description="Basic and acidic residues" evidence="6">
    <location>
        <begin position="601"/>
        <end position="612"/>
    </location>
</feature>
<feature type="compositionally biased region" description="Basic residues" evidence="6">
    <location>
        <begin position="407"/>
        <end position="419"/>
    </location>
</feature>
<dbReference type="PANTHER" id="PTHR12162">
    <property type="entry name" value="NIBRIN-RELATED"/>
    <property type="match status" value="1"/>
</dbReference>
<comment type="subcellular location">
    <subcellularLocation>
        <location evidence="1">Nucleus</location>
    </subcellularLocation>
</comment>
<feature type="region of interest" description="Disordered" evidence="6">
    <location>
        <begin position="663"/>
        <end position="848"/>
    </location>
</feature>
<dbReference type="STRING" id="1287681.M7SMD8"/>
<dbReference type="Pfam" id="PF16508">
    <property type="entry name" value="NIBRIN_BRCT_II"/>
    <property type="match status" value="1"/>
</dbReference>
<feature type="region of interest" description="Disordered" evidence="6">
    <location>
        <begin position="369"/>
        <end position="455"/>
    </location>
</feature>
<dbReference type="InterPro" id="IPR000253">
    <property type="entry name" value="FHA_dom"/>
</dbReference>
<name>M7SMD8_EUTLA</name>
<feature type="compositionally biased region" description="Low complexity" evidence="6">
    <location>
        <begin position="680"/>
        <end position="691"/>
    </location>
</feature>
<dbReference type="Proteomes" id="UP000012174">
    <property type="component" value="Unassembled WGS sequence"/>
</dbReference>
<dbReference type="InterPro" id="IPR040227">
    <property type="entry name" value="Nibrin-rel"/>
</dbReference>
<dbReference type="GO" id="GO:0003684">
    <property type="term" value="F:damaged DNA binding"/>
    <property type="evidence" value="ECO:0007669"/>
    <property type="project" value="TreeGrafter"/>
</dbReference>
<feature type="domain" description="FHA" evidence="7">
    <location>
        <begin position="24"/>
        <end position="92"/>
    </location>
</feature>
<keyword evidence="9" id="KW-1185">Reference proteome</keyword>
<evidence type="ECO:0000256" key="6">
    <source>
        <dbReference type="SAM" id="MobiDB-lite"/>
    </source>
</evidence>
<keyword evidence="3" id="KW-0234">DNA repair</keyword>
<feature type="compositionally biased region" description="Low complexity" evidence="6">
    <location>
        <begin position="797"/>
        <end position="810"/>
    </location>
</feature>
<dbReference type="Gene3D" id="2.60.200.20">
    <property type="match status" value="1"/>
</dbReference>
<dbReference type="Gene3D" id="3.40.50.10980">
    <property type="entry name" value="Nibrin, BRCT2 domain"/>
    <property type="match status" value="1"/>
</dbReference>
<feature type="compositionally biased region" description="Basic and acidic residues" evidence="6">
    <location>
        <begin position="369"/>
        <end position="380"/>
    </location>
</feature>
<dbReference type="SUPFAM" id="SSF49879">
    <property type="entry name" value="SMAD/FHA domain"/>
    <property type="match status" value="1"/>
</dbReference>
<gene>
    <name evidence="8" type="ORF">UCREL1_7664</name>
</gene>
<sequence length="848" mass="93991">MWILENEGDAFEGKRLWLRPGKRYLFGRTIAEPGQLAIKGDATALKGVSRKHCTIQVDEVTKGDGQKPSSRSRVTIEDLGSKSGTRVNDHKMKSDKYILTDSENTLQMGSFQDKFKITWFPVVLSFSFSSKELRANPFAKLQQNLEQSDIKYLPDYDDQSTTHVVHKKRNTPKGLQALINGRYIVTDGFVNAILAVTAPEHISDGVDRSPLEADFDKNWPDAVQYLPAAADDAAPIPNEQFAPNPARAEIFDGYTFVFYEKKQFDFLMAPITTGKGKALLYEVVPQDTQVDDFIRYVKGVAGEKGLGEFEDGSEGKGVVVVQFMPSNQEHLEWYTQFYTSVSLRLDQRLITQKDFLPAILSNDASGLRRQLEEETEEHTRGGNQSTTAPGAMDVDSNPPAASSQPLLRRRQRGAAKSRFRGFGITLDDEDEQPTEAPALPAPTPSAAEPEPSQEGLFVSQPVDSQALEVPIRNTRQSQRKRPAPAVSDPQEILDGFAPTAAQAKRRRIAAGEDPLPREATPTPPPPPAEPAQQQKPVATTPKIKKEMDVLDLARQHREEVEARDKAEREELATAPEGLDLAEIRRLQIQEPIALRQLPPARSREQDIADGRWDPAWNGRKNFKKFQKRGAVQGRPPQRIIVSLEAVKAKGYGISDDYWLEDSHSSAQGMRNSKKTAATPSSRSQSKSQNQSHARTTRDRSTTPALGSGLGSARTQNSSKRVVGLAPVDSSEEQQEDAEDTDMMVDDNSHNRQAVEGDDDDDDDDDVIVSTSRTTRSTRASTTQPSQPSTQRDRARSSRATTTAAAGKRAAPAPPPAREKPAKRPKVIAIRDSDEEESEDELRFRFGRR</sequence>
<feature type="compositionally biased region" description="Polar residues" evidence="6">
    <location>
        <begin position="664"/>
        <end position="679"/>
    </location>
</feature>
<dbReference type="OMA" id="GIGDHYW"/>
<dbReference type="HOGENOM" id="CLU_007951_0_0_1"/>
<feature type="compositionally biased region" description="Basic and acidic residues" evidence="6">
    <location>
        <begin position="543"/>
        <end position="571"/>
    </location>
</feature>
<evidence type="ECO:0000256" key="4">
    <source>
        <dbReference type="ARBA" id="ARBA00023242"/>
    </source>
</evidence>
<evidence type="ECO:0000256" key="5">
    <source>
        <dbReference type="ARBA" id="ARBA00044757"/>
    </source>
</evidence>
<evidence type="ECO:0000259" key="7">
    <source>
        <dbReference type="PROSITE" id="PS50006"/>
    </source>
</evidence>
<comment type="similarity">
    <text evidence="5">Belongs to the Nibrin family.</text>
</comment>
<feature type="compositionally biased region" description="Low complexity" evidence="6">
    <location>
        <begin position="434"/>
        <end position="454"/>
    </location>
</feature>
<evidence type="ECO:0000313" key="8">
    <source>
        <dbReference type="EMBL" id="EMR65362.1"/>
    </source>
</evidence>
<protein>
    <submittedName>
        <fullName evidence="8">Putative dna damage response protein</fullName>
    </submittedName>
</protein>
<feature type="compositionally biased region" description="Acidic residues" evidence="6">
    <location>
        <begin position="729"/>
        <end position="744"/>
    </location>
</feature>
<evidence type="ECO:0000256" key="3">
    <source>
        <dbReference type="ARBA" id="ARBA00023204"/>
    </source>
</evidence>
<dbReference type="AlphaFoldDB" id="M7SMD8"/>
<reference evidence="9" key="1">
    <citation type="journal article" date="2013" name="Genome Announc.">
        <title>Draft genome sequence of the grapevine dieback fungus Eutypa lata UCR-EL1.</title>
        <authorList>
            <person name="Blanco-Ulate B."/>
            <person name="Rolshausen P.E."/>
            <person name="Cantu D."/>
        </authorList>
    </citation>
    <scope>NUCLEOTIDE SEQUENCE [LARGE SCALE GENOMIC DNA]</scope>
    <source>
        <strain evidence="9">UCR-EL1</strain>
    </source>
</reference>
<organism evidence="8 9">
    <name type="scientific">Eutypa lata (strain UCR-EL1)</name>
    <name type="common">Grapevine dieback disease fungus</name>
    <name type="synonym">Eutypa armeniacae</name>
    <dbReference type="NCBI Taxonomy" id="1287681"/>
    <lineage>
        <taxon>Eukaryota</taxon>
        <taxon>Fungi</taxon>
        <taxon>Dikarya</taxon>
        <taxon>Ascomycota</taxon>
        <taxon>Pezizomycotina</taxon>
        <taxon>Sordariomycetes</taxon>
        <taxon>Xylariomycetidae</taxon>
        <taxon>Xylariales</taxon>
        <taxon>Diatrypaceae</taxon>
        <taxon>Eutypa</taxon>
    </lineage>
</organism>
<feature type="compositionally biased region" description="Low complexity" evidence="6">
    <location>
        <begin position="769"/>
        <end position="789"/>
    </location>
</feature>
<dbReference type="GO" id="GO:0030870">
    <property type="term" value="C:Mre11 complex"/>
    <property type="evidence" value="ECO:0007669"/>
    <property type="project" value="InterPro"/>
</dbReference>
<dbReference type="InterPro" id="IPR043014">
    <property type="entry name" value="Nibrin_BRCT2_sf"/>
</dbReference>
<feature type="compositionally biased region" description="Acidic residues" evidence="6">
    <location>
        <begin position="755"/>
        <end position="766"/>
    </location>
</feature>
<dbReference type="KEGG" id="ela:UCREL1_7664"/>
<dbReference type="InterPro" id="IPR032429">
    <property type="entry name" value="Nibrin_BRCT2"/>
</dbReference>
<dbReference type="eggNOG" id="ENOG502QQ7Y">
    <property type="taxonomic scope" value="Eukaryota"/>
</dbReference>
<dbReference type="InterPro" id="IPR008984">
    <property type="entry name" value="SMAD_FHA_dom_sf"/>
</dbReference>
<dbReference type="PANTHER" id="PTHR12162:SF0">
    <property type="entry name" value="NIBRIN"/>
    <property type="match status" value="1"/>
</dbReference>
<dbReference type="CDD" id="cd22667">
    <property type="entry name" value="FHA_NBN"/>
    <property type="match status" value="1"/>
</dbReference>
<proteinExistence type="inferred from homology"/>
<dbReference type="PROSITE" id="PS50006">
    <property type="entry name" value="FHA_DOMAIN"/>
    <property type="match status" value="1"/>
</dbReference>
<dbReference type="Pfam" id="PF00498">
    <property type="entry name" value="FHA"/>
    <property type="match status" value="1"/>
</dbReference>
<dbReference type="GO" id="GO:0007095">
    <property type="term" value="P:mitotic G2 DNA damage checkpoint signaling"/>
    <property type="evidence" value="ECO:0007669"/>
    <property type="project" value="InterPro"/>
</dbReference>
<accession>M7SMD8</accession>
<dbReference type="GO" id="GO:0000724">
    <property type="term" value="P:double-strand break repair via homologous recombination"/>
    <property type="evidence" value="ECO:0007669"/>
    <property type="project" value="TreeGrafter"/>
</dbReference>